<organism evidence="6 7">
    <name type="scientific">Aspergillus wentii DTO 134E9</name>
    <dbReference type="NCBI Taxonomy" id="1073089"/>
    <lineage>
        <taxon>Eukaryota</taxon>
        <taxon>Fungi</taxon>
        <taxon>Dikarya</taxon>
        <taxon>Ascomycota</taxon>
        <taxon>Pezizomycotina</taxon>
        <taxon>Eurotiomycetes</taxon>
        <taxon>Eurotiomycetidae</taxon>
        <taxon>Eurotiales</taxon>
        <taxon>Aspergillaceae</taxon>
        <taxon>Aspergillus</taxon>
        <taxon>Aspergillus subgen. Cremei</taxon>
    </lineage>
</organism>
<evidence type="ECO:0000256" key="2">
    <source>
        <dbReference type="ARBA" id="ARBA00023235"/>
    </source>
</evidence>
<dbReference type="GO" id="GO:0016866">
    <property type="term" value="F:intramolecular transferase activity"/>
    <property type="evidence" value="ECO:0007669"/>
    <property type="project" value="InterPro"/>
</dbReference>
<dbReference type="SUPFAM" id="SSF48239">
    <property type="entry name" value="Terpenoid cyclases/Protein prenyltransferases"/>
    <property type="match status" value="2"/>
</dbReference>
<feature type="domain" description="Squalene cyclase C-terminal" evidence="4">
    <location>
        <begin position="325"/>
        <end position="661"/>
    </location>
</feature>
<dbReference type="InterPro" id="IPR006400">
    <property type="entry name" value="Hopene-cyclase"/>
</dbReference>
<protein>
    <recommendedName>
        <fullName evidence="3">Terpene cyclase/mutase family member</fullName>
        <ecNumber evidence="3">5.4.99.-</ecNumber>
    </recommendedName>
</protein>
<dbReference type="GO" id="GO:0005811">
    <property type="term" value="C:lipid droplet"/>
    <property type="evidence" value="ECO:0007669"/>
    <property type="project" value="InterPro"/>
</dbReference>
<dbReference type="RefSeq" id="XP_040689215.1">
    <property type="nucleotide sequence ID" value="XM_040839429.1"/>
</dbReference>
<dbReference type="InterPro" id="IPR008930">
    <property type="entry name" value="Terpenoid_cyclase/PrenylTrfase"/>
</dbReference>
<dbReference type="GO" id="GO:0016104">
    <property type="term" value="P:triterpenoid biosynthetic process"/>
    <property type="evidence" value="ECO:0007669"/>
    <property type="project" value="InterPro"/>
</dbReference>
<comment type="similarity">
    <text evidence="3">Belongs to the terpene cyclase/mutase family.</text>
</comment>
<dbReference type="InterPro" id="IPR032697">
    <property type="entry name" value="SQ_cyclase_N"/>
</dbReference>
<dbReference type="VEuPathDB" id="FungiDB:ASPWEDRAFT_740365"/>
<proteinExistence type="inferred from homology"/>
<dbReference type="PANTHER" id="PTHR11764:SF82">
    <property type="entry name" value="TERPENE CYCLASE_MUTASE FAMILY MEMBER"/>
    <property type="match status" value="1"/>
</dbReference>
<name>A0A1L9RKS7_ASPWE</name>
<evidence type="ECO:0000256" key="3">
    <source>
        <dbReference type="RuleBase" id="RU362003"/>
    </source>
</evidence>
<dbReference type="Proteomes" id="UP000184383">
    <property type="component" value="Unassembled WGS sequence"/>
</dbReference>
<keyword evidence="2 3" id="KW-0413">Isomerase</keyword>
<dbReference type="EMBL" id="KV878212">
    <property type="protein sequence ID" value="OJJ35539.1"/>
    <property type="molecule type" value="Genomic_DNA"/>
</dbReference>
<dbReference type="AlphaFoldDB" id="A0A1L9RKS7"/>
<dbReference type="InterPro" id="IPR018333">
    <property type="entry name" value="Squalene_cyclase"/>
</dbReference>
<dbReference type="Gene3D" id="1.50.10.20">
    <property type="match status" value="2"/>
</dbReference>
<evidence type="ECO:0000313" key="6">
    <source>
        <dbReference type="EMBL" id="OJJ35539.1"/>
    </source>
</evidence>
<dbReference type="InterPro" id="IPR032696">
    <property type="entry name" value="SQ_cyclase_C"/>
</dbReference>
<evidence type="ECO:0000259" key="4">
    <source>
        <dbReference type="Pfam" id="PF13243"/>
    </source>
</evidence>
<evidence type="ECO:0000313" key="7">
    <source>
        <dbReference type="Proteomes" id="UP000184383"/>
    </source>
</evidence>
<evidence type="ECO:0000256" key="1">
    <source>
        <dbReference type="ARBA" id="ARBA00022737"/>
    </source>
</evidence>
<gene>
    <name evidence="6" type="ORF">ASPWEDRAFT_740365</name>
</gene>
<keyword evidence="7" id="KW-1185">Reference proteome</keyword>
<dbReference type="STRING" id="1073089.A0A1L9RKS7"/>
<dbReference type="NCBIfam" id="TIGR01787">
    <property type="entry name" value="squalene_cyclas"/>
    <property type="match status" value="1"/>
</dbReference>
<feature type="domain" description="Squalene cyclase N-terminal" evidence="5">
    <location>
        <begin position="19"/>
        <end position="315"/>
    </location>
</feature>
<dbReference type="PANTHER" id="PTHR11764">
    <property type="entry name" value="TERPENE CYCLASE/MUTASE FAMILY MEMBER"/>
    <property type="match status" value="1"/>
</dbReference>
<dbReference type="NCBIfam" id="TIGR01507">
    <property type="entry name" value="hopene_cyclase"/>
    <property type="match status" value="1"/>
</dbReference>
<dbReference type="GeneID" id="63755277"/>
<sequence length="677" mass="75615">MDTCEKDTPLLPAVSKALTQAANFTFHHTRQDGHWYGELVANPSLTAEYITLLYALQLPVAEPNRWISWLLSEQKPDGSWGLVPEMQGDVSMTVESYLALKVLGLSPNEPCLLTARDFILSVGGVAKVRIFTRFYLAIFGLFPWNALPELPPELILVPTSAPVSIYYMASWARDTVIPLLLISYHRPIFRLPNGRSESNDYLDELWCMPAAKVVAYSPGLWDLWKTDLTGLFFAGADKILHGIGGLMRSYSPIRSYARRKCVSWALEHQEEEGGWGGIFPPMYGGVLALFLEGFPLCSDPVRRGLEATEGFLWSDGVGKRMQGCISPMWDTILMSIGLLDAGLPGDHPSVQKSRIKARQQLGPHGDWRVLRPHIRAGRFSFEYFHVWKPDTNDTAAAVLAMVKQDPTSMGSTPVLYALQWILGMQNPDAGWGAFDYTNDKLFFNKIPFSDMEAMCDPSTADVTGRILEAFGLLLQAKGKHTVPGELQGAMIVSSTRALHYLSSEQEPTGAWYGRWGVNYIYGTSNVLCGLAYFNTKERIYNGVQEQIQSGLHWLVSTQNPDGGWGETVETYRHPNLAGHGLSTASQTSWALMGLLAHLPPTDPAIRRGIQYLLQNQASKEGCPGESWHETAFTGTGFPNYYYMRYSFYSHYFPIMALGRYARLMECKVSKDVDLDKI</sequence>
<evidence type="ECO:0000259" key="5">
    <source>
        <dbReference type="Pfam" id="PF13249"/>
    </source>
</evidence>
<dbReference type="EC" id="5.4.99.-" evidence="3"/>
<dbReference type="Pfam" id="PF13243">
    <property type="entry name" value="SQHop_cyclase_C"/>
    <property type="match status" value="1"/>
</dbReference>
<accession>A0A1L9RKS7</accession>
<keyword evidence="1" id="KW-0677">Repeat</keyword>
<dbReference type="Pfam" id="PF13249">
    <property type="entry name" value="SQHop_cyclase_N"/>
    <property type="match status" value="1"/>
</dbReference>
<dbReference type="OrthoDB" id="21502at2759"/>
<reference evidence="7" key="1">
    <citation type="journal article" date="2017" name="Genome Biol.">
        <title>Comparative genomics reveals high biological diversity and specific adaptations in the industrially and medically important fungal genus Aspergillus.</title>
        <authorList>
            <person name="de Vries R.P."/>
            <person name="Riley R."/>
            <person name="Wiebenga A."/>
            <person name="Aguilar-Osorio G."/>
            <person name="Amillis S."/>
            <person name="Uchima C.A."/>
            <person name="Anderluh G."/>
            <person name="Asadollahi M."/>
            <person name="Askin M."/>
            <person name="Barry K."/>
            <person name="Battaglia E."/>
            <person name="Bayram O."/>
            <person name="Benocci T."/>
            <person name="Braus-Stromeyer S.A."/>
            <person name="Caldana C."/>
            <person name="Canovas D."/>
            <person name="Cerqueira G.C."/>
            <person name="Chen F."/>
            <person name="Chen W."/>
            <person name="Choi C."/>
            <person name="Clum A."/>
            <person name="Dos Santos R.A."/>
            <person name="Damasio A.R."/>
            <person name="Diallinas G."/>
            <person name="Emri T."/>
            <person name="Fekete E."/>
            <person name="Flipphi M."/>
            <person name="Freyberg S."/>
            <person name="Gallo A."/>
            <person name="Gournas C."/>
            <person name="Habgood R."/>
            <person name="Hainaut M."/>
            <person name="Harispe M.L."/>
            <person name="Henrissat B."/>
            <person name="Hilden K.S."/>
            <person name="Hope R."/>
            <person name="Hossain A."/>
            <person name="Karabika E."/>
            <person name="Karaffa L."/>
            <person name="Karanyi Z."/>
            <person name="Krasevec N."/>
            <person name="Kuo A."/>
            <person name="Kusch H."/>
            <person name="LaButti K."/>
            <person name="Lagendijk E.L."/>
            <person name="Lapidus A."/>
            <person name="Levasseur A."/>
            <person name="Lindquist E."/>
            <person name="Lipzen A."/>
            <person name="Logrieco A.F."/>
            <person name="MacCabe A."/>
            <person name="Maekelae M.R."/>
            <person name="Malavazi I."/>
            <person name="Melin P."/>
            <person name="Meyer V."/>
            <person name="Mielnichuk N."/>
            <person name="Miskei M."/>
            <person name="Molnar A.P."/>
            <person name="Mule G."/>
            <person name="Ngan C.Y."/>
            <person name="Orejas M."/>
            <person name="Orosz E."/>
            <person name="Ouedraogo J.P."/>
            <person name="Overkamp K.M."/>
            <person name="Park H.-S."/>
            <person name="Perrone G."/>
            <person name="Piumi F."/>
            <person name="Punt P.J."/>
            <person name="Ram A.F."/>
            <person name="Ramon A."/>
            <person name="Rauscher S."/>
            <person name="Record E."/>
            <person name="Riano-Pachon D.M."/>
            <person name="Robert V."/>
            <person name="Roehrig J."/>
            <person name="Ruller R."/>
            <person name="Salamov A."/>
            <person name="Salih N.S."/>
            <person name="Samson R.A."/>
            <person name="Sandor E."/>
            <person name="Sanguinetti M."/>
            <person name="Schuetze T."/>
            <person name="Sepcic K."/>
            <person name="Shelest E."/>
            <person name="Sherlock G."/>
            <person name="Sophianopoulou V."/>
            <person name="Squina F.M."/>
            <person name="Sun H."/>
            <person name="Susca A."/>
            <person name="Todd R.B."/>
            <person name="Tsang A."/>
            <person name="Unkles S.E."/>
            <person name="van de Wiele N."/>
            <person name="van Rossen-Uffink D."/>
            <person name="Oliveira J.V."/>
            <person name="Vesth T.C."/>
            <person name="Visser J."/>
            <person name="Yu J.-H."/>
            <person name="Zhou M."/>
            <person name="Andersen M.R."/>
            <person name="Archer D.B."/>
            <person name="Baker S.E."/>
            <person name="Benoit I."/>
            <person name="Brakhage A.A."/>
            <person name="Braus G.H."/>
            <person name="Fischer R."/>
            <person name="Frisvad J.C."/>
            <person name="Goldman G.H."/>
            <person name="Houbraken J."/>
            <person name="Oakley B."/>
            <person name="Pocsi I."/>
            <person name="Scazzocchio C."/>
            <person name="Seiboth B."/>
            <person name="vanKuyk P.A."/>
            <person name="Wortman J."/>
            <person name="Dyer P.S."/>
            <person name="Grigoriev I.V."/>
        </authorList>
    </citation>
    <scope>NUCLEOTIDE SEQUENCE [LARGE SCALE GENOMIC DNA]</scope>
    <source>
        <strain evidence="7">DTO 134E9</strain>
    </source>
</reference>